<evidence type="ECO:0000313" key="7">
    <source>
        <dbReference type="EMBL" id="KAI6652819.1"/>
    </source>
</evidence>
<keyword evidence="3" id="KW-0343">GTPase activation</keyword>
<keyword evidence="8" id="KW-1185">Reference proteome</keyword>
<dbReference type="Proteomes" id="UP001165289">
    <property type="component" value="Unassembled WGS sequence"/>
</dbReference>
<comment type="similarity">
    <text evidence="2">Belongs to the Rab3-GAP regulatory subunit family.</text>
</comment>
<sequence>MSSVELQLLSELPINYLYELSVLDLESRVRQSAAAEINDTTGPWELQYPSPGDSSLIQKSLLLFSPNRKYLALLSSRHILILKSCPGARDGPYSISYNIHAQAQPLISADSEDPGDESTDAIALTLLLPTTTRNGEGGVQAEGEPILTDVFAVGFTSGFLRVYSDEAILLFEQLLHEEPVRKLRCFTSCLAVSTNPRVPLSDQESILLLYNTAVVSISGSALAMSCRTSSVSADGANNNNNLTGLEHRKWRFEDAKDINDVVYLGVVVPSLFDHLQDACVLGGFEQRVRGVANPEEQFLTGGCTPMFGFYLINDQNSLNVSEIVAEVATRVKTAVSARLSSAGGWLSLGFGQNEHGASGTKEEVKKKPPRILRSTGLPLNSNISDAPRKVSSISLSPRGVLAVATDNFGRVLLLDTRRKVVSRIWKGYRDAQCGWIQCKEEGLGREGLFLAIYAPKRGILEIWPAQSGVRIAAFTIGKGARLLHTPHGILGLGQLIQQQRRVGQITRGYTSPLATTFVLHSSGVVREIIVPFHLTLPPTLVDQAQDEVLFKLFKNTLLRPVFNFSEAEKILLAIDSPIHLLSGLHALLRSGNSLLSSDILQVIQQLTDKQKRKLSLEEGGENDSDDIREKRETLLRILKQYSNLTQNVYMVLRPDQETDSLTPQAGNQLINSNPISSKDRLMLLFDENEEQLNNTLSILQNYKSVSVGREALKLVNFLSCFHIKDKAMVLKSSIHEEKRVRLGQFLYDNENSSDEQATQSALIESGISVRDLTFLLLTYWLSGPDISIERIQRFYESLRIINSAPSPSDMWEEYRAQCANSYLVGHVLVAVLAGRLLAAPIVLEDDSPDTWEPVSEEDKHWGHLVDQLQSLISIYSIWGSVSSWSVRLSAREQSCFCRHYLSDKVASYLNCVKLPVECLVACEGESEKNDVMISLNLVRENFPLCLSSDLLLAHSIAQSFTDWKLNRSISFMFRAMHALLYVQSLPLRQGLCILCWEQYVLEQMEALVQMVEKLGRCPSEKNIVKTLGMNLDSVRQFVSQTKSLLEILQKTMKKIHTNSELLSEKEMQEDFPIEISLCLPSDPSAYCLIDAVFTQKPPTLRACERLYLLLCCLEYVVSLNFRSVRPLSLISSRELLREFKLRVGQEIRPFTEIQKERERFISHIISHHADPIHLSLDSASLDKLYSLSDLLSIDPEQTRANLVVSLYASNQDDRGEEILLTLTDRDVISEDLVTVLGLRLGSLIFSKTSSQHSTYLLSQLPTLASKWVEGLWERRYDSQLLVSPDQKQTLDCIKRLCETIKGILSAQSKHKELITSLSTALEYLFLLS</sequence>
<comment type="subcellular location">
    <subcellularLocation>
        <location evidence="1">Cytoplasm</location>
    </subcellularLocation>
</comment>
<reference evidence="7 8" key="1">
    <citation type="journal article" date="2023" name="BMC Biol.">
        <title>The compact genome of the sponge Oopsacas minuta (Hexactinellida) is lacking key metazoan core genes.</title>
        <authorList>
            <person name="Santini S."/>
            <person name="Schenkelaars Q."/>
            <person name="Jourda C."/>
            <person name="Duchesne M."/>
            <person name="Belahbib H."/>
            <person name="Rocher C."/>
            <person name="Selva M."/>
            <person name="Riesgo A."/>
            <person name="Vervoort M."/>
            <person name="Leys S.P."/>
            <person name="Kodjabachian L."/>
            <person name="Le Bivic A."/>
            <person name="Borchiellini C."/>
            <person name="Claverie J.M."/>
            <person name="Renard E."/>
        </authorList>
    </citation>
    <scope>NUCLEOTIDE SEQUENCE [LARGE SCALE GENOMIC DNA]</scope>
    <source>
        <strain evidence="7">SPO-2</strain>
    </source>
</reference>
<evidence type="ECO:0000256" key="3">
    <source>
        <dbReference type="ARBA" id="ARBA00022468"/>
    </source>
</evidence>
<dbReference type="PANTHER" id="PTHR12472">
    <property type="entry name" value="RAB3-GAP REGULATORY DOMAIN"/>
    <property type="match status" value="1"/>
</dbReference>
<gene>
    <name evidence="7" type="ORF">LOD99_4205</name>
</gene>
<evidence type="ECO:0000256" key="1">
    <source>
        <dbReference type="ARBA" id="ARBA00004496"/>
    </source>
</evidence>
<dbReference type="GO" id="GO:0005737">
    <property type="term" value="C:cytoplasm"/>
    <property type="evidence" value="ECO:0007669"/>
    <property type="project" value="UniProtKB-SubCell"/>
</dbReference>
<evidence type="ECO:0000259" key="5">
    <source>
        <dbReference type="Pfam" id="PF14655"/>
    </source>
</evidence>
<name>A0AAV7JW52_9METZ</name>
<protein>
    <submittedName>
        <fullName evidence="7">Rab3 GTPase-activating protein non-catalytic subunit isoform X1</fullName>
    </submittedName>
</protein>
<accession>A0AAV7JW52</accession>
<evidence type="ECO:0000256" key="4">
    <source>
        <dbReference type="ARBA" id="ARBA00022490"/>
    </source>
</evidence>
<organism evidence="7 8">
    <name type="scientific">Oopsacas minuta</name>
    <dbReference type="NCBI Taxonomy" id="111878"/>
    <lineage>
        <taxon>Eukaryota</taxon>
        <taxon>Metazoa</taxon>
        <taxon>Porifera</taxon>
        <taxon>Hexactinellida</taxon>
        <taxon>Hexasterophora</taxon>
        <taxon>Lyssacinosida</taxon>
        <taxon>Leucopsacidae</taxon>
        <taxon>Oopsacas</taxon>
    </lineage>
</organism>
<dbReference type="InterPro" id="IPR029257">
    <property type="entry name" value="RAB3GAP2_C"/>
</dbReference>
<evidence type="ECO:0000256" key="2">
    <source>
        <dbReference type="ARBA" id="ARBA00008153"/>
    </source>
</evidence>
<dbReference type="EMBL" id="JAKMXF010000297">
    <property type="protein sequence ID" value="KAI6652819.1"/>
    <property type="molecule type" value="Genomic_DNA"/>
</dbReference>
<dbReference type="GO" id="GO:0005096">
    <property type="term" value="F:GTPase activator activity"/>
    <property type="evidence" value="ECO:0007669"/>
    <property type="project" value="UniProtKB-KW"/>
</dbReference>
<proteinExistence type="inferred from homology"/>
<comment type="caution">
    <text evidence="7">The sequence shown here is derived from an EMBL/GenBank/DDBJ whole genome shotgun (WGS) entry which is preliminary data.</text>
</comment>
<evidence type="ECO:0000313" key="8">
    <source>
        <dbReference type="Proteomes" id="UP001165289"/>
    </source>
</evidence>
<keyword evidence="4" id="KW-0963">Cytoplasm</keyword>
<feature type="domain" description="Rab3GAP regulatory subunit C-terminal" evidence="6">
    <location>
        <begin position="925"/>
        <end position="1274"/>
    </location>
</feature>
<dbReference type="PANTHER" id="PTHR12472:SF0">
    <property type="entry name" value="RAB3 GTPASE-ACTIVATING PROTEIN NON-CATALYTIC SUBUNIT"/>
    <property type="match status" value="1"/>
</dbReference>
<dbReference type="Pfam" id="PF14656">
    <property type="entry name" value="RAB3GAP2_C"/>
    <property type="match status" value="1"/>
</dbReference>
<feature type="domain" description="Rab3-GAP regulatory subunit N-terminal" evidence="5">
    <location>
        <begin position="57"/>
        <end position="483"/>
    </location>
</feature>
<dbReference type="InterPro" id="IPR026059">
    <property type="entry name" value="Rab3GAP2"/>
</dbReference>
<dbReference type="Pfam" id="PF14655">
    <property type="entry name" value="RAB3GAP2_N"/>
    <property type="match status" value="1"/>
</dbReference>
<dbReference type="InterPro" id="IPR032839">
    <property type="entry name" value="RAB3GAP_N"/>
</dbReference>
<evidence type="ECO:0000259" key="6">
    <source>
        <dbReference type="Pfam" id="PF14656"/>
    </source>
</evidence>